<reference evidence="1" key="1">
    <citation type="submission" date="2014-09" db="EMBL/GenBank/DDBJ databases">
        <authorList>
            <person name="Magalhaes I.L.F."/>
            <person name="Oliveira U."/>
            <person name="Santos F.R."/>
            <person name="Vidigal T.H.D.A."/>
            <person name="Brescovit A.D."/>
            <person name="Santos A.J."/>
        </authorList>
    </citation>
    <scope>NUCLEOTIDE SEQUENCE</scope>
    <source>
        <tissue evidence="1">Shoot tissue taken approximately 20 cm above the soil surface</tissue>
    </source>
</reference>
<organism evidence="1">
    <name type="scientific">Arundo donax</name>
    <name type="common">Giant reed</name>
    <name type="synonym">Donax arundinaceus</name>
    <dbReference type="NCBI Taxonomy" id="35708"/>
    <lineage>
        <taxon>Eukaryota</taxon>
        <taxon>Viridiplantae</taxon>
        <taxon>Streptophyta</taxon>
        <taxon>Embryophyta</taxon>
        <taxon>Tracheophyta</taxon>
        <taxon>Spermatophyta</taxon>
        <taxon>Magnoliopsida</taxon>
        <taxon>Liliopsida</taxon>
        <taxon>Poales</taxon>
        <taxon>Poaceae</taxon>
        <taxon>PACMAD clade</taxon>
        <taxon>Arundinoideae</taxon>
        <taxon>Arundineae</taxon>
        <taxon>Arundo</taxon>
    </lineage>
</organism>
<dbReference type="EMBL" id="GBRH01210535">
    <property type="protein sequence ID" value="JAD87360.1"/>
    <property type="molecule type" value="Transcribed_RNA"/>
</dbReference>
<evidence type="ECO:0000313" key="1">
    <source>
        <dbReference type="EMBL" id="JAD87360.1"/>
    </source>
</evidence>
<protein>
    <submittedName>
        <fullName evidence="1">Uncharacterized protein</fullName>
    </submittedName>
</protein>
<dbReference type="AlphaFoldDB" id="A0A0A9DNX3"/>
<reference evidence="1" key="2">
    <citation type="journal article" date="2015" name="Data Brief">
        <title>Shoot transcriptome of the giant reed, Arundo donax.</title>
        <authorList>
            <person name="Barrero R.A."/>
            <person name="Guerrero F.D."/>
            <person name="Moolhuijzen P."/>
            <person name="Goolsby J.A."/>
            <person name="Tidwell J."/>
            <person name="Bellgard S.E."/>
            <person name="Bellgard M.I."/>
        </authorList>
    </citation>
    <scope>NUCLEOTIDE SEQUENCE</scope>
    <source>
        <tissue evidence="1">Shoot tissue taken approximately 20 cm above the soil surface</tissue>
    </source>
</reference>
<accession>A0A0A9DNX3</accession>
<name>A0A0A9DNX3_ARUDO</name>
<sequence length="100" mass="11091">MLSNLACSSLTRRWSDCTCSNNCTCMARSSICYRALDTLIRWYSRNAAGVRTSTSSSGNSALISWNLARIRPAFMTSYRSDLEAGRGYRTIGVGPHQAKR</sequence>
<proteinExistence type="predicted"/>